<feature type="domain" description="HTH CENPB-type" evidence="3">
    <location>
        <begin position="10"/>
        <end position="70"/>
    </location>
</feature>
<keyword evidence="5" id="KW-1185">Reference proteome</keyword>
<organism evidence="4 5">
    <name type="scientific">Trichonephila clavipes</name>
    <name type="common">Golden silk orbweaver</name>
    <name type="synonym">Nephila clavipes</name>
    <dbReference type="NCBI Taxonomy" id="2585209"/>
    <lineage>
        <taxon>Eukaryota</taxon>
        <taxon>Metazoa</taxon>
        <taxon>Ecdysozoa</taxon>
        <taxon>Arthropoda</taxon>
        <taxon>Chelicerata</taxon>
        <taxon>Arachnida</taxon>
        <taxon>Araneae</taxon>
        <taxon>Araneomorphae</taxon>
        <taxon>Entelegynae</taxon>
        <taxon>Araneoidea</taxon>
        <taxon>Nephilidae</taxon>
        <taxon>Trichonephila</taxon>
    </lineage>
</organism>
<evidence type="ECO:0000313" key="5">
    <source>
        <dbReference type="Proteomes" id="UP000887159"/>
    </source>
</evidence>
<proteinExistence type="predicted"/>
<reference evidence="4" key="1">
    <citation type="submission" date="2020-08" db="EMBL/GenBank/DDBJ databases">
        <title>Multicomponent nature underlies the extraordinary mechanical properties of spider dragline silk.</title>
        <authorList>
            <person name="Kono N."/>
            <person name="Nakamura H."/>
            <person name="Mori M."/>
            <person name="Yoshida Y."/>
            <person name="Ohtoshi R."/>
            <person name="Malay A.D."/>
            <person name="Moran D.A.P."/>
            <person name="Tomita M."/>
            <person name="Numata K."/>
            <person name="Arakawa K."/>
        </authorList>
    </citation>
    <scope>NUCLEOTIDE SEQUENCE</scope>
</reference>
<dbReference type="GO" id="GO:0003677">
    <property type="term" value="F:DNA binding"/>
    <property type="evidence" value="ECO:0007669"/>
    <property type="project" value="UniProtKB-KW"/>
</dbReference>
<accession>A0A8X6SAR8</accession>
<dbReference type="PROSITE" id="PS51253">
    <property type="entry name" value="HTH_CENPB"/>
    <property type="match status" value="1"/>
</dbReference>
<sequence length="70" mass="7977">MFERSKFQTERKQTRTAQNEDLETILLVWFKAVRSQNASISGHLIPQSSNGLAKQMGITLSANPILLERF</sequence>
<evidence type="ECO:0000313" key="4">
    <source>
        <dbReference type="EMBL" id="GFY09686.1"/>
    </source>
</evidence>
<dbReference type="InterPro" id="IPR009057">
    <property type="entry name" value="Homeodomain-like_sf"/>
</dbReference>
<dbReference type="InterPro" id="IPR006600">
    <property type="entry name" value="HTH_CenpB_DNA-bd_dom"/>
</dbReference>
<gene>
    <name evidence="4" type="ORF">TNCV_381801</name>
</gene>
<dbReference type="Gene3D" id="1.10.10.60">
    <property type="entry name" value="Homeodomain-like"/>
    <property type="match status" value="1"/>
</dbReference>
<dbReference type="SUPFAM" id="SSF46689">
    <property type="entry name" value="Homeodomain-like"/>
    <property type="match status" value="1"/>
</dbReference>
<dbReference type="Proteomes" id="UP000887159">
    <property type="component" value="Unassembled WGS sequence"/>
</dbReference>
<keyword evidence="2" id="KW-0238">DNA-binding</keyword>
<dbReference type="GO" id="GO:0005634">
    <property type="term" value="C:nucleus"/>
    <property type="evidence" value="ECO:0007669"/>
    <property type="project" value="UniProtKB-SubCell"/>
</dbReference>
<comment type="caution">
    <text evidence="4">The sequence shown here is derived from an EMBL/GenBank/DDBJ whole genome shotgun (WGS) entry which is preliminary data.</text>
</comment>
<evidence type="ECO:0000256" key="2">
    <source>
        <dbReference type="ARBA" id="ARBA00023125"/>
    </source>
</evidence>
<name>A0A8X6SAR8_TRICX</name>
<evidence type="ECO:0000256" key="1">
    <source>
        <dbReference type="ARBA" id="ARBA00004123"/>
    </source>
</evidence>
<evidence type="ECO:0000259" key="3">
    <source>
        <dbReference type="PROSITE" id="PS51253"/>
    </source>
</evidence>
<dbReference type="AlphaFoldDB" id="A0A8X6SAR8"/>
<comment type="subcellular location">
    <subcellularLocation>
        <location evidence="1">Nucleus</location>
    </subcellularLocation>
</comment>
<dbReference type="EMBL" id="BMAU01021291">
    <property type="protein sequence ID" value="GFY09686.1"/>
    <property type="molecule type" value="Genomic_DNA"/>
</dbReference>
<protein>
    <recommendedName>
        <fullName evidence="3">HTH CENPB-type domain-containing protein</fullName>
    </recommendedName>
</protein>